<dbReference type="GO" id="GO:0016758">
    <property type="term" value="F:hexosyltransferase activity"/>
    <property type="evidence" value="ECO:0007669"/>
    <property type="project" value="TreeGrafter"/>
</dbReference>
<feature type="domain" description="Glycosyltransferase subfamily 4-like N-terminal" evidence="2">
    <location>
        <begin position="24"/>
        <end position="211"/>
    </location>
</feature>
<dbReference type="RefSeq" id="WP_183486924.1">
    <property type="nucleotide sequence ID" value="NZ_JACIDZ010000008.1"/>
</dbReference>
<evidence type="ECO:0000313" key="4">
    <source>
        <dbReference type="Proteomes" id="UP000530571"/>
    </source>
</evidence>
<reference evidence="3 4" key="1">
    <citation type="submission" date="2020-08" db="EMBL/GenBank/DDBJ databases">
        <title>Genomic Encyclopedia of Type Strains, Phase IV (KMG-IV): sequencing the most valuable type-strain genomes for metagenomic binning, comparative biology and taxonomic classification.</title>
        <authorList>
            <person name="Goeker M."/>
        </authorList>
    </citation>
    <scope>NUCLEOTIDE SEQUENCE [LARGE SCALE GENOMIC DNA]</scope>
    <source>
        <strain evidence="3 4">DSM 28101</strain>
    </source>
</reference>
<organism evidence="3 4">
    <name type="scientific">Martelella radicis</name>
    <dbReference type="NCBI Taxonomy" id="1397476"/>
    <lineage>
        <taxon>Bacteria</taxon>
        <taxon>Pseudomonadati</taxon>
        <taxon>Pseudomonadota</taxon>
        <taxon>Alphaproteobacteria</taxon>
        <taxon>Hyphomicrobiales</taxon>
        <taxon>Aurantimonadaceae</taxon>
        <taxon>Martelella</taxon>
    </lineage>
</organism>
<accession>A0A7W6KM77</accession>
<dbReference type="AlphaFoldDB" id="A0A7W6KM77"/>
<dbReference type="CDD" id="cd03794">
    <property type="entry name" value="GT4_WbuB-like"/>
    <property type="match status" value="1"/>
</dbReference>
<keyword evidence="3" id="KW-0808">Transferase</keyword>
<dbReference type="Gene3D" id="3.40.50.2000">
    <property type="entry name" value="Glycogen Phosphorylase B"/>
    <property type="match status" value="2"/>
</dbReference>
<dbReference type="Pfam" id="PF00534">
    <property type="entry name" value="Glycos_transf_1"/>
    <property type="match status" value="1"/>
</dbReference>
<feature type="domain" description="Glycosyl transferase family 1" evidence="1">
    <location>
        <begin position="229"/>
        <end position="391"/>
    </location>
</feature>
<protein>
    <submittedName>
        <fullName evidence="3">Colanic acid biosynthesis glycosyl transferase WcaI</fullName>
    </submittedName>
</protein>
<proteinExistence type="predicted"/>
<dbReference type="Proteomes" id="UP000530571">
    <property type="component" value="Unassembled WGS sequence"/>
</dbReference>
<evidence type="ECO:0000313" key="3">
    <source>
        <dbReference type="EMBL" id="MBB4122689.1"/>
    </source>
</evidence>
<dbReference type="PANTHER" id="PTHR45947">
    <property type="entry name" value="SULFOQUINOVOSYL TRANSFERASE SQD2"/>
    <property type="match status" value="1"/>
</dbReference>
<sequence>MDKNAHMRLLIIGINYSPEIISTAVYTSGLAEHFAGEGMRTDVVTALPYYPRWEVFEGWKGIAWRRERSACGVRAVHCPLYVPKNPTGARRILHHASFAITALPVVLWKALTGRPDIVFVVAPSMVSAPVGWLGARICGAKAWLHIQDYEVEAAFATGLIAEDSRMGRIARAFERFVLRRFDCISSISKPMVEKLRKKNVPENRIYELRNWANLEKIRPVEGLSPLKAELGITTPFVALYSGNLANKQGLEILVEIARRLKHRNDLTIVVCGDGPMRSQLVRESEDLPMIRFFPLQPVEKLSDLLGMADVHLLPQIAGAADLVLPSKLTNMLASGRPVVATALPSTALASEVEGAGIVVPPGDGEAMASAIEELLDQPDKRLSLGKMARERALTRWDMTAILGRLKNKFETLIGKPNRAATEAENVRKFQ</sequence>
<dbReference type="PANTHER" id="PTHR45947:SF3">
    <property type="entry name" value="SULFOQUINOVOSYL TRANSFERASE SQD2"/>
    <property type="match status" value="1"/>
</dbReference>
<dbReference type="NCBIfam" id="NF007640">
    <property type="entry name" value="PRK10307.1"/>
    <property type="match status" value="1"/>
</dbReference>
<comment type="caution">
    <text evidence="3">The sequence shown here is derived from an EMBL/GenBank/DDBJ whole genome shotgun (WGS) entry which is preliminary data.</text>
</comment>
<dbReference type="EMBL" id="JACIDZ010000008">
    <property type="protein sequence ID" value="MBB4122689.1"/>
    <property type="molecule type" value="Genomic_DNA"/>
</dbReference>
<name>A0A7W6KM77_9HYPH</name>
<dbReference type="InterPro" id="IPR050194">
    <property type="entry name" value="Glycosyltransferase_grp1"/>
</dbReference>
<dbReference type="Pfam" id="PF13579">
    <property type="entry name" value="Glyco_trans_4_4"/>
    <property type="match status" value="1"/>
</dbReference>
<evidence type="ECO:0000259" key="2">
    <source>
        <dbReference type="Pfam" id="PF13579"/>
    </source>
</evidence>
<keyword evidence="4" id="KW-1185">Reference proteome</keyword>
<dbReference type="InterPro" id="IPR028098">
    <property type="entry name" value="Glyco_trans_4-like_N"/>
</dbReference>
<dbReference type="SUPFAM" id="SSF53756">
    <property type="entry name" value="UDP-Glycosyltransferase/glycogen phosphorylase"/>
    <property type="match status" value="1"/>
</dbReference>
<gene>
    <name evidence="3" type="ORF">GGR30_002623</name>
</gene>
<evidence type="ECO:0000259" key="1">
    <source>
        <dbReference type="Pfam" id="PF00534"/>
    </source>
</evidence>
<dbReference type="InterPro" id="IPR001296">
    <property type="entry name" value="Glyco_trans_1"/>
</dbReference>